<evidence type="ECO:0000259" key="1">
    <source>
        <dbReference type="Pfam" id="PF01636"/>
    </source>
</evidence>
<sequence length="340" mass="36861">MIRPVPDSPVPPVEMLWEDLDPMRTLDARFGFPDAAAAGRWIARTVYDGWGLSVESCDRIVMSDYNALAWVTTPSGRVLAKWSVAPSRFPRLGQVADLTQWLAARGLPVSAPLPACSGALQVTVDGAAVSLQHVIDAQHLDVDDPEQVLAAGSTLAQFHLAMNECSGSTTFLESEDDRAALGDRVTSWLDTAGEHVPPVAVTVLRQMVDAAPTETLPTQLLHGDFRASSVLCDGGTVVAVLDLEEARVDRCIHEIARAAVLLGTRFRDWGPVSADVRATFLTGYEDVRPLSPTERDWWDVLTLWYSLLLIPAGDDPTGWRAAAYDQLSSVPRRLRPGSAG</sequence>
<dbReference type="Proteomes" id="UP000318336">
    <property type="component" value="Unassembled WGS sequence"/>
</dbReference>
<dbReference type="EMBL" id="VFOK01000001">
    <property type="protein sequence ID" value="TQL33099.1"/>
    <property type="molecule type" value="Genomic_DNA"/>
</dbReference>
<protein>
    <submittedName>
        <fullName evidence="2">Homoserine kinase type II</fullName>
    </submittedName>
</protein>
<gene>
    <name evidence="2" type="ORF">FB554_1233</name>
</gene>
<reference evidence="2 3" key="1">
    <citation type="submission" date="2019-06" db="EMBL/GenBank/DDBJ databases">
        <title>Sequencing the genomes of 1000 actinobacteria strains.</title>
        <authorList>
            <person name="Klenk H.-P."/>
        </authorList>
    </citation>
    <scope>NUCLEOTIDE SEQUENCE [LARGE SCALE GENOMIC DNA]</scope>
    <source>
        <strain evidence="2 3">DSM 24617</strain>
    </source>
</reference>
<feature type="domain" description="Aminoglycoside phosphotransferase" evidence="1">
    <location>
        <begin position="70"/>
        <end position="285"/>
    </location>
</feature>
<name>A0A542XB72_9MICO</name>
<dbReference type="SUPFAM" id="SSF56112">
    <property type="entry name" value="Protein kinase-like (PK-like)"/>
    <property type="match status" value="1"/>
</dbReference>
<comment type="caution">
    <text evidence="2">The sequence shown here is derived from an EMBL/GenBank/DDBJ whole genome shotgun (WGS) entry which is preliminary data.</text>
</comment>
<accession>A0A542XB72</accession>
<dbReference type="InterPro" id="IPR002575">
    <property type="entry name" value="Aminoglycoside_PTrfase"/>
</dbReference>
<keyword evidence="3" id="KW-1185">Reference proteome</keyword>
<dbReference type="Gene3D" id="3.90.1200.10">
    <property type="match status" value="1"/>
</dbReference>
<evidence type="ECO:0000313" key="3">
    <source>
        <dbReference type="Proteomes" id="UP000318336"/>
    </source>
</evidence>
<dbReference type="GO" id="GO:0016301">
    <property type="term" value="F:kinase activity"/>
    <property type="evidence" value="ECO:0007669"/>
    <property type="project" value="UniProtKB-KW"/>
</dbReference>
<evidence type="ECO:0000313" key="2">
    <source>
        <dbReference type="EMBL" id="TQL33099.1"/>
    </source>
</evidence>
<dbReference type="Pfam" id="PF01636">
    <property type="entry name" value="APH"/>
    <property type="match status" value="1"/>
</dbReference>
<keyword evidence="2" id="KW-0418">Kinase</keyword>
<keyword evidence="2" id="KW-0808">Transferase</keyword>
<organism evidence="2 3">
    <name type="scientific">Barrientosiimonas humi</name>
    <dbReference type="NCBI Taxonomy" id="999931"/>
    <lineage>
        <taxon>Bacteria</taxon>
        <taxon>Bacillati</taxon>
        <taxon>Actinomycetota</taxon>
        <taxon>Actinomycetes</taxon>
        <taxon>Micrococcales</taxon>
        <taxon>Dermacoccaceae</taxon>
        <taxon>Barrientosiimonas</taxon>
    </lineage>
</organism>
<proteinExistence type="predicted"/>
<dbReference type="InterPro" id="IPR011009">
    <property type="entry name" value="Kinase-like_dom_sf"/>
</dbReference>
<dbReference type="AlphaFoldDB" id="A0A542XB72"/>